<evidence type="ECO:0000313" key="5">
    <source>
        <dbReference type="Proteomes" id="UP001324427"/>
    </source>
</evidence>
<reference evidence="4 5" key="1">
    <citation type="submission" date="2021-11" db="EMBL/GenBank/DDBJ databases">
        <title>Black yeast isolated from Biological Soil Crust.</title>
        <authorList>
            <person name="Kurbessoian T."/>
        </authorList>
    </citation>
    <scope>NUCLEOTIDE SEQUENCE [LARGE SCALE GENOMIC DNA]</scope>
    <source>
        <strain evidence="4 5">CCFEE 5522</strain>
    </source>
</reference>
<name>A0AAV9JPZ0_9PEZI</name>
<dbReference type="InterPro" id="IPR029063">
    <property type="entry name" value="SAM-dependent_MTases_sf"/>
</dbReference>
<dbReference type="PANTHER" id="PTHR43861:SF1">
    <property type="entry name" value="TRANS-ACONITATE 2-METHYLTRANSFERASE"/>
    <property type="match status" value="1"/>
</dbReference>
<dbReference type="PANTHER" id="PTHR43861">
    <property type="entry name" value="TRANS-ACONITATE 2-METHYLTRANSFERASE-RELATED"/>
    <property type="match status" value="1"/>
</dbReference>
<dbReference type="GO" id="GO:0008168">
    <property type="term" value="F:methyltransferase activity"/>
    <property type="evidence" value="ECO:0007669"/>
    <property type="project" value="UniProtKB-KW"/>
</dbReference>
<keyword evidence="5" id="KW-1185">Reference proteome</keyword>
<feature type="domain" description="Methyltransferase" evidence="3">
    <location>
        <begin position="40"/>
        <end position="140"/>
    </location>
</feature>
<evidence type="ECO:0000259" key="3">
    <source>
        <dbReference type="Pfam" id="PF13649"/>
    </source>
</evidence>
<dbReference type="Proteomes" id="UP001324427">
    <property type="component" value="Unassembled WGS sequence"/>
</dbReference>
<sequence>MSQYDSIGARYKSMSDLPAQAPEKPSVLNVLGDVKGLNCLDLACGLGRWSHMLVEEGAAHVTGVDISEGMIASARETLCNLPEVQRSKMEFHVQDCSKPFAAPDGPFDLVLAVWFLNYASCYEEMLMMWRNVHDNLKPGGRFVALTSNGFCGLELPYDGRYGVSAAALGKTEEGGWKCKVTAFTFPEEVAFENFHYPHVFYERAAAEAGMAEVSWRSHVVPADDGRLAGFWDVYNLRPHFSLLTAKKL</sequence>
<dbReference type="EMBL" id="JAVFHQ010000014">
    <property type="protein sequence ID" value="KAK4546601.1"/>
    <property type="molecule type" value="Genomic_DNA"/>
</dbReference>
<accession>A0AAV9JPZ0</accession>
<comment type="caution">
    <text evidence="4">The sequence shown here is derived from an EMBL/GenBank/DDBJ whole genome shotgun (WGS) entry which is preliminary data.</text>
</comment>
<dbReference type="Pfam" id="PF13649">
    <property type="entry name" value="Methyltransf_25"/>
    <property type="match status" value="1"/>
</dbReference>
<evidence type="ECO:0000313" key="4">
    <source>
        <dbReference type="EMBL" id="KAK4546601.1"/>
    </source>
</evidence>
<evidence type="ECO:0000256" key="2">
    <source>
        <dbReference type="ARBA" id="ARBA00022679"/>
    </source>
</evidence>
<keyword evidence="1" id="KW-0489">Methyltransferase</keyword>
<dbReference type="Gene3D" id="3.40.50.150">
    <property type="entry name" value="Vaccinia Virus protein VP39"/>
    <property type="match status" value="1"/>
</dbReference>
<protein>
    <recommendedName>
        <fullName evidence="3">Methyltransferase domain-containing protein</fullName>
    </recommendedName>
</protein>
<dbReference type="SUPFAM" id="SSF53335">
    <property type="entry name" value="S-adenosyl-L-methionine-dependent methyltransferases"/>
    <property type="match status" value="1"/>
</dbReference>
<keyword evidence="2" id="KW-0808">Transferase</keyword>
<dbReference type="AlphaFoldDB" id="A0AAV9JPZ0"/>
<dbReference type="CDD" id="cd02440">
    <property type="entry name" value="AdoMet_MTases"/>
    <property type="match status" value="1"/>
</dbReference>
<gene>
    <name evidence="4" type="ORF">LTR36_001818</name>
</gene>
<proteinExistence type="predicted"/>
<organism evidence="4 5">
    <name type="scientific">Oleoguttula mirabilis</name>
    <dbReference type="NCBI Taxonomy" id="1507867"/>
    <lineage>
        <taxon>Eukaryota</taxon>
        <taxon>Fungi</taxon>
        <taxon>Dikarya</taxon>
        <taxon>Ascomycota</taxon>
        <taxon>Pezizomycotina</taxon>
        <taxon>Dothideomycetes</taxon>
        <taxon>Dothideomycetidae</taxon>
        <taxon>Mycosphaerellales</taxon>
        <taxon>Teratosphaeriaceae</taxon>
        <taxon>Oleoguttula</taxon>
    </lineage>
</organism>
<dbReference type="InterPro" id="IPR041698">
    <property type="entry name" value="Methyltransf_25"/>
</dbReference>
<dbReference type="GO" id="GO:0032259">
    <property type="term" value="P:methylation"/>
    <property type="evidence" value="ECO:0007669"/>
    <property type="project" value="UniProtKB-KW"/>
</dbReference>
<evidence type="ECO:0000256" key="1">
    <source>
        <dbReference type="ARBA" id="ARBA00022603"/>
    </source>
</evidence>